<evidence type="ECO:0000256" key="10">
    <source>
        <dbReference type="ARBA" id="ARBA00022833"/>
    </source>
</evidence>
<dbReference type="GO" id="GO:0006281">
    <property type="term" value="P:DNA repair"/>
    <property type="evidence" value="ECO:0007669"/>
    <property type="project" value="UniProtKB-KW"/>
</dbReference>
<feature type="compositionally biased region" description="Low complexity" evidence="15">
    <location>
        <begin position="345"/>
        <end position="357"/>
    </location>
</feature>
<evidence type="ECO:0000256" key="15">
    <source>
        <dbReference type="SAM" id="MobiDB-lite"/>
    </source>
</evidence>
<evidence type="ECO:0000313" key="19">
    <source>
        <dbReference type="Proteomes" id="UP001151699"/>
    </source>
</evidence>
<dbReference type="GO" id="GO:0003697">
    <property type="term" value="F:single-stranded DNA binding"/>
    <property type="evidence" value="ECO:0007669"/>
    <property type="project" value="InterPro"/>
</dbReference>
<evidence type="ECO:0000256" key="5">
    <source>
        <dbReference type="ARBA" id="ARBA00022670"/>
    </source>
</evidence>
<evidence type="ECO:0000256" key="13">
    <source>
        <dbReference type="ARBA" id="ARBA00023242"/>
    </source>
</evidence>
<keyword evidence="6" id="KW-0479">Metal-binding</keyword>
<dbReference type="Proteomes" id="UP001151699">
    <property type="component" value="Chromosome X"/>
</dbReference>
<evidence type="ECO:0000313" key="18">
    <source>
        <dbReference type="EMBL" id="KAJ6639550.1"/>
    </source>
</evidence>
<dbReference type="EMBL" id="WJQU01000003">
    <property type="protein sequence ID" value="KAJ6639550.1"/>
    <property type="molecule type" value="Genomic_DNA"/>
</dbReference>
<feature type="compositionally biased region" description="Polar residues" evidence="15">
    <location>
        <begin position="326"/>
        <end position="337"/>
    </location>
</feature>
<dbReference type="PANTHER" id="PTHR21220:SF0">
    <property type="entry name" value="DNA-DEPENDENT METALLOPROTEASE SPRTN"/>
    <property type="match status" value="1"/>
</dbReference>
<dbReference type="GO" id="GO:0008270">
    <property type="term" value="F:zinc ion binding"/>
    <property type="evidence" value="ECO:0007669"/>
    <property type="project" value="UniProtKB-KW"/>
</dbReference>
<comment type="similarity">
    <text evidence="3">Belongs to the Spartan family.</text>
</comment>
<evidence type="ECO:0000256" key="12">
    <source>
        <dbReference type="ARBA" id="ARBA00023204"/>
    </source>
</evidence>
<evidence type="ECO:0000256" key="1">
    <source>
        <dbReference type="ARBA" id="ARBA00004123"/>
    </source>
</evidence>
<reference evidence="18" key="1">
    <citation type="submission" date="2022-07" db="EMBL/GenBank/DDBJ databases">
        <authorList>
            <person name="Trinca V."/>
            <person name="Uliana J.V.C."/>
            <person name="Torres T.T."/>
            <person name="Ward R.J."/>
            <person name="Monesi N."/>
        </authorList>
    </citation>
    <scope>NUCLEOTIDE SEQUENCE</scope>
    <source>
        <strain evidence="18">HSMRA1968</strain>
        <tissue evidence="18">Whole embryos</tissue>
    </source>
</reference>
<comment type="subcellular location">
    <subcellularLocation>
        <location evidence="2">Chromosome</location>
    </subcellularLocation>
    <subcellularLocation>
        <location evidence="1">Nucleus</location>
    </subcellularLocation>
</comment>
<sequence length="627" mass="71533">MSASDFELARRLQDELNRKYSNYNGHDGNDSIEEVDTRKRPYSEFDLDGTQQIVHPLWETLDPTPDIFGMFKGFDKKFFQGKLHCVELEWSKKMYSCAGICYQRKNRYGMACTIRLSEPLLKLRSRKNLVETLLHEMIHAYLFILNIREGNGGHGPNFRRIMTNINKAAGTNITVYHTFYDEVNFYKTHIWRCNGICQHRGPFFGYVRRTANRVPGPNDQWWRAHQEQCGGHFLKVSEPDPVEKKRKTDAKVMNPNSRIDNPRWGMVKKVTPKGTASKVSTIVVRKPTTTKSNATATTTSKGILNVDRTATGSLSNVFGFRDLNGTGTNSSSRTPLPTNGHVLGSSSTSNYQSKTSTPSNTRDNVRDIWSKRFQQPPDTKTEDVLFTPEESNWVMLDDDIEIENVVYETVTILDDSVPTESDSTSARPIRQSSDEVSIKREIVTSFGDELTDSDIELIDHDYDDNVVEAEGSCNKKITDNLFSWNKSTEELNKIHMEDDENAGNPDKELVSCPVCNMKCERNLMSDHLDGCLGLTRKVDPRRAVKPPIRQARPTIPKKPNRSSTVTTSTSEEEQYNRRIWREMEEERRTSRLNTVENVETSEWSECPVCTNPVKLSEINDHLDSCLA</sequence>
<keyword evidence="11 18" id="KW-0482">Metalloprotease</keyword>
<dbReference type="GO" id="GO:0004222">
    <property type="term" value="F:metalloendopeptidase activity"/>
    <property type="evidence" value="ECO:0007669"/>
    <property type="project" value="InterPro"/>
</dbReference>
<name>A0A9Q0MXA2_9DIPT</name>
<keyword evidence="13" id="KW-0539">Nucleus</keyword>
<dbReference type="SMART" id="SM00734">
    <property type="entry name" value="ZnF_Rad18"/>
    <property type="match status" value="2"/>
</dbReference>
<dbReference type="InterPro" id="IPR055220">
    <property type="entry name" value="SPRTN_ZBD"/>
</dbReference>
<feature type="region of interest" description="Disordered" evidence="15">
    <location>
        <begin position="326"/>
        <end position="367"/>
    </location>
</feature>
<evidence type="ECO:0000256" key="2">
    <source>
        <dbReference type="ARBA" id="ARBA00004286"/>
    </source>
</evidence>
<evidence type="ECO:0000256" key="8">
    <source>
        <dbReference type="ARBA" id="ARBA00022771"/>
    </source>
</evidence>
<dbReference type="Gene3D" id="3.30.160.60">
    <property type="entry name" value="Classic Zinc Finger"/>
    <property type="match status" value="1"/>
</dbReference>
<evidence type="ECO:0000259" key="16">
    <source>
        <dbReference type="SMART" id="SM00731"/>
    </source>
</evidence>
<feature type="domain" description="UBZ4-type" evidence="17">
    <location>
        <begin position="603"/>
        <end position="626"/>
    </location>
</feature>
<keyword evidence="9" id="KW-0378">Hydrolase</keyword>
<evidence type="ECO:0000256" key="14">
    <source>
        <dbReference type="ARBA" id="ARBA00030396"/>
    </source>
</evidence>
<dbReference type="InterPro" id="IPR006642">
    <property type="entry name" value="Rad18_UBZ4"/>
</dbReference>
<evidence type="ECO:0000256" key="6">
    <source>
        <dbReference type="ARBA" id="ARBA00022723"/>
    </source>
</evidence>
<evidence type="ECO:0000256" key="4">
    <source>
        <dbReference type="ARBA" id="ARBA00022454"/>
    </source>
</evidence>
<accession>A0A9Q0MXA2</accession>
<proteinExistence type="inferred from homology"/>
<feature type="domain" description="SprT-like" evidence="16">
    <location>
        <begin position="65"/>
        <end position="236"/>
    </location>
</feature>
<keyword evidence="19" id="KW-1185">Reference proteome</keyword>
<keyword evidence="4" id="KW-0158">Chromosome</keyword>
<keyword evidence="10" id="KW-0862">Zinc</keyword>
<keyword evidence="12" id="KW-0234">DNA repair</keyword>
<dbReference type="InterPro" id="IPR006640">
    <property type="entry name" value="SprT-like_domain"/>
</dbReference>
<dbReference type="AlphaFoldDB" id="A0A9Q0MXA2"/>
<evidence type="ECO:0000256" key="11">
    <source>
        <dbReference type="ARBA" id="ARBA00023049"/>
    </source>
</evidence>
<protein>
    <recommendedName>
        <fullName evidence="14">Protein with SprT-like domain at the N terminus</fullName>
    </recommendedName>
</protein>
<dbReference type="OrthoDB" id="5236983at2759"/>
<dbReference type="Pfam" id="PF22934">
    <property type="entry name" value="SPRTN_ZBD"/>
    <property type="match status" value="1"/>
</dbReference>
<dbReference type="GO" id="GO:0031593">
    <property type="term" value="F:polyubiquitin modification-dependent protein binding"/>
    <property type="evidence" value="ECO:0007669"/>
    <property type="project" value="TreeGrafter"/>
</dbReference>
<dbReference type="SMART" id="SM00731">
    <property type="entry name" value="SprT"/>
    <property type="match status" value="1"/>
</dbReference>
<dbReference type="PANTHER" id="PTHR21220">
    <property type="entry name" value="DNA-DEPENDENT METALLOPROTEASE SPRTN"/>
    <property type="match status" value="1"/>
</dbReference>
<gene>
    <name evidence="18" type="primary">dvc-1_0</name>
    <name evidence="18" type="ORF">Bhyg_12296</name>
</gene>
<organism evidence="18 19">
    <name type="scientific">Pseudolycoriella hygida</name>
    <dbReference type="NCBI Taxonomy" id="35572"/>
    <lineage>
        <taxon>Eukaryota</taxon>
        <taxon>Metazoa</taxon>
        <taxon>Ecdysozoa</taxon>
        <taxon>Arthropoda</taxon>
        <taxon>Hexapoda</taxon>
        <taxon>Insecta</taxon>
        <taxon>Pterygota</taxon>
        <taxon>Neoptera</taxon>
        <taxon>Endopterygota</taxon>
        <taxon>Diptera</taxon>
        <taxon>Nematocera</taxon>
        <taxon>Sciaroidea</taxon>
        <taxon>Sciaridae</taxon>
        <taxon>Pseudolycoriella</taxon>
    </lineage>
</organism>
<feature type="region of interest" description="Disordered" evidence="15">
    <location>
        <begin position="547"/>
        <end position="574"/>
    </location>
</feature>
<evidence type="ECO:0000256" key="7">
    <source>
        <dbReference type="ARBA" id="ARBA00022763"/>
    </source>
</evidence>
<evidence type="ECO:0000259" key="17">
    <source>
        <dbReference type="SMART" id="SM00734"/>
    </source>
</evidence>
<dbReference type="InterPro" id="IPR044245">
    <property type="entry name" value="Spartan"/>
</dbReference>
<comment type="caution">
    <text evidence="18">The sequence shown here is derived from an EMBL/GenBank/DDBJ whole genome shotgun (WGS) entry which is preliminary data.</text>
</comment>
<evidence type="ECO:0000256" key="3">
    <source>
        <dbReference type="ARBA" id="ARBA00010724"/>
    </source>
</evidence>
<dbReference type="GO" id="GO:0006508">
    <property type="term" value="P:proteolysis"/>
    <property type="evidence" value="ECO:0007669"/>
    <property type="project" value="UniProtKB-KW"/>
</dbReference>
<keyword evidence="7" id="KW-0227">DNA damage</keyword>
<keyword evidence="5" id="KW-0645">Protease</keyword>
<keyword evidence="8" id="KW-0863">Zinc-finger</keyword>
<dbReference type="GO" id="GO:0005634">
    <property type="term" value="C:nucleus"/>
    <property type="evidence" value="ECO:0007669"/>
    <property type="project" value="UniProtKB-SubCell"/>
</dbReference>
<dbReference type="Pfam" id="PF10263">
    <property type="entry name" value="SprT-like"/>
    <property type="match status" value="1"/>
</dbReference>
<dbReference type="GO" id="GO:0005694">
    <property type="term" value="C:chromosome"/>
    <property type="evidence" value="ECO:0007669"/>
    <property type="project" value="UniProtKB-SubCell"/>
</dbReference>
<feature type="domain" description="UBZ4-type" evidence="17">
    <location>
        <begin position="509"/>
        <end position="532"/>
    </location>
</feature>
<evidence type="ECO:0000256" key="9">
    <source>
        <dbReference type="ARBA" id="ARBA00022801"/>
    </source>
</evidence>